<dbReference type="AlphaFoldDB" id="A0A1I7UZF4"/>
<name>A0A1I7UZF4_9PELO</name>
<reference evidence="3" key="1">
    <citation type="submission" date="2016-11" db="UniProtKB">
        <authorList>
            <consortium name="WormBaseParasite"/>
        </authorList>
    </citation>
    <scope>IDENTIFICATION</scope>
</reference>
<sequence length="186" mass="20570">MDYGIIPDPPCCPELLDDYSSTVAQRHPQTWINMTLGETCSVEQPPPINFTRSLIAPTAIKQEQQNVVEEQVYPQPDIPSSGISIFSRPKGITIKQEQQNTIPSSPGTPTAFQPPQQSQTPLPNLQQHIFNPALMAAQLNVFSNPQMMAMLQAARPLMPHHPGVVPPPMMPNLLHQLNALRNLQVS</sequence>
<protein>
    <submittedName>
        <fullName evidence="3">CSTF2_hinge domain-containing protein</fullName>
    </submittedName>
</protein>
<proteinExistence type="predicted"/>
<keyword evidence="2" id="KW-1185">Reference proteome</keyword>
<dbReference type="WBParaSite" id="Csp11.Scaffold630.g20876.t1">
    <property type="protein sequence ID" value="Csp11.Scaffold630.g20876.t1"/>
    <property type="gene ID" value="Csp11.Scaffold630.g20876"/>
</dbReference>
<evidence type="ECO:0000313" key="3">
    <source>
        <dbReference type="WBParaSite" id="Csp11.Scaffold630.g20876.t1"/>
    </source>
</evidence>
<organism evidence="2 3">
    <name type="scientific">Caenorhabditis tropicalis</name>
    <dbReference type="NCBI Taxonomy" id="1561998"/>
    <lineage>
        <taxon>Eukaryota</taxon>
        <taxon>Metazoa</taxon>
        <taxon>Ecdysozoa</taxon>
        <taxon>Nematoda</taxon>
        <taxon>Chromadorea</taxon>
        <taxon>Rhabditida</taxon>
        <taxon>Rhabditina</taxon>
        <taxon>Rhabditomorpha</taxon>
        <taxon>Rhabditoidea</taxon>
        <taxon>Rhabditidae</taxon>
        <taxon>Peloderinae</taxon>
        <taxon>Caenorhabditis</taxon>
    </lineage>
</organism>
<dbReference type="eggNOG" id="ENOG502TJ37">
    <property type="taxonomic scope" value="Eukaryota"/>
</dbReference>
<dbReference type="Proteomes" id="UP000095282">
    <property type="component" value="Unplaced"/>
</dbReference>
<accession>A0A1I7UZF4</accession>
<evidence type="ECO:0000256" key="1">
    <source>
        <dbReference type="SAM" id="MobiDB-lite"/>
    </source>
</evidence>
<feature type="region of interest" description="Disordered" evidence="1">
    <location>
        <begin position="97"/>
        <end position="121"/>
    </location>
</feature>
<evidence type="ECO:0000313" key="2">
    <source>
        <dbReference type="Proteomes" id="UP000095282"/>
    </source>
</evidence>